<organism evidence="1 2">
    <name type="scientific">Callosobruchus maculatus</name>
    <name type="common">Southern cowpea weevil</name>
    <name type="synonym">Pulse bruchid</name>
    <dbReference type="NCBI Taxonomy" id="64391"/>
    <lineage>
        <taxon>Eukaryota</taxon>
        <taxon>Metazoa</taxon>
        <taxon>Ecdysozoa</taxon>
        <taxon>Arthropoda</taxon>
        <taxon>Hexapoda</taxon>
        <taxon>Insecta</taxon>
        <taxon>Pterygota</taxon>
        <taxon>Neoptera</taxon>
        <taxon>Endopterygota</taxon>
        <taxon>Coleoptera</taxon>
        <taxon>Polyphaga</taxon>
        <taxon>Cucujiformia</taxon>
        <taxon>Chrysomeloidea</taxon>
        <taxon>Chrysomelidae</taxon>
        <taxon>Bruchinae</taxon>
        <taxon>Bruchini</taxon>
        <taxon>Callosobruchus</taxon>
    </lineage>
</organism>
<dbReference type="Proteomes" id="UP000410492">
    <property type="component" value="Unassembled WGS sequence"/>
</dbReference>
<sequence length="47" mass="5637">QNIIKRVNCLLVFHQNHRSAETEVHKQKKINKAKLSKQLRQERARIC</sequence>
<evidence type="ECO:0000313" key="2">
    <source>
        <dbReference type="Proteomes" id="UP000410492"/>
    </source>
</evidence>
<proteinExistence type="predicted"/>
<keyword evidence="2" id="KW-1185">Reference proteome</keyword>
<evidence type="ECO:0000313" key="1">
    <source>
        <dbReference type="EMBL" id="VEN50788.1"/>
    </source>
</evidence>
<name>A0A653CS89_CALMS</name>
<dbReference type="AlphaFoldDB" id="A0A653CS89"/>
<gene>
    <name evidence="1" type="ORF">CALMAC_LOCUS11423</name>
</gene>
<reference evidence="1 2" key="1">
    <citation type="submission" date="2019-01" db="EMBL/GenBank/DDBJ databases">
        <authorList>
            <person name="Sayadi A."/>
        </authorList>
    </citation>
    <scope>NUCLEOTIDE SEQUENCE [LARGE SCALE GENOMIC DNA]</scope>
</reference>
<dbReference type="EMBL" id="CAACVG010008707">
    <property type="protein sequence ID" value="VEN50788.1"/>
    <property type="molecule type" value="Genomic_DNA"/>
</dbReference>
<feature type="non-terminal residue" evidence="1">
    <location>
        <position position="1"/>
    </location>
</feature>
<protein>
    <submittedName>
        <fullName evidence="1">Uncharacterized protein</fullName>
    </submittedName>
</protein>
<accession>A0A653CS89</accession>